<feature type="compositionally biased region" description="Polar residues" evidence="1">
    <location>
        <begin position="96"/>
        <end position="114"/>
    </location>
</feature>
<keyword evidence="2" id="KW-1185">Reference proteome</keyword>
<feature type="compositionally biased region" description="Polar residues" evidence="1">
    <location>
        <begin position="123"/>
        <end position="140"/>
    </location>
</feature>
<dbReference type="Proteomes" id="UP000492821">
    <property type="component" value="Unassembled WGS sequence"/>
</dbReference>
<evidence type="ECO:0000313" key="3">
    <source>
        <dbReference type="WBParaSite" id="Pan_g21484.t1"/>
    </source>
</evidence>
<name>A0A7E4VIW9_PANRE</name>
<sequence>MRTPCTFCRLKIAEPYKRPFCFIQFIHTLILSRSVLRLRSTIAIMPLYVNTVVNIPENLGIYYRMHSSPSPSTGSGSSNSSPYASASPSPTRPSNNFYDPSSTSGSANFGTLVTQPPPPMSSHYGSPKTTNGSWVPNCNATPFVPSNSGTPSPSFGSSPASSPQARGFQARTFPKGKSFAVQNESYKRRRTPKDCL</sequence>
<organism evidence="2 3">
    <name type="scientific">Panagrellus redivivus</name>
    <name type="common">Microworm</name>
    <dbReference type="NCBI Taxonomy" id="6233"/>
    <lineage>
        <taxon>Eukaryota</taxon>
        <taxon>Metazoa</taxon>
        <taxon>Ecdysozoa</taxon>
        <taxon>Nematoda</taxon>
        <taxon>Chromadorea</taxon>
        <taxon>Rhabditida</taxon>
        <taxon>Tylenchina</taxon>
        <taxon>Panagrolaimomorpha</taxon>
        <taxon>Panagrolaimoidea</taxon>
        <taxon>Panagrolaimidae</taxon>
        <taxon>Panagrellus</taxon>
    </lineage>
</organism>
<evidence type="ECO:0000313" key="2">
    <source>
        <dbReference type="Proteomes" id="UP000492821"/>
    </source>
</evidence>
<feature type="region of interest" description="Disordered" evidence="1">
    <location>
        <begin position="68"/>
        <end position="196"/>
    </location>
</feature>
<protein>
    <submittedName>
        <fullName evidence="3">Nuclear receptor domain-containing protein</fullName>
    </submittedName>
</protein>
<accession>A0A7E4VIW9</accession>
<feature type="compositionally biased region" description="Basic residues" evidence="1">
    <location>
        <begin position="187"/>
        <end position="196"/>
    </location>
</feature>
<evidence type="ECO:0000256" key="1">
    <source>
        <dbReference type="SAM" id="MobiDB-lite"/>
    </source>
</evidence>
<dbReference type="WBParaSite" id="Pan_g21484.t1">
    <property type="protein sequence ID" value="Pan_g21484.t1"/>
    <property type="gene ID" value="Pan_g21484"/>
</dbReference>
<feature type="compositionally biased region" description="Low complexity" evidence="1">
    <location>
        <begin position="145"/>
        <end position="163"/>
    </location>
</feature>
<feature type="compositionally biased region" description="Low complexity" evidence="1">
    <location>
        <begin position="68"/>
        <end position="95"/>
    </location>
</feature>
<proteinExistence type="predicted"/>
<reference evidence="2" key="1">
    <citation type="journal article" date="2013" name="Genetics">
        <title>The draft genome and transcriptome of Panagrellus redivivus are shaped by the harsh demands of a free-living lifestyle.</title>
        <authorList>
            <person name="Srinivasan J."/>
            <person name="Dillman A.R."/>
            <person name="Macchietto M.G."/>
            <person name="Heikkinen L."/>
            <person name="Lakso M."/>
            <person name="Fracchia K.M."/>
            <person name="Antoshechkin I."/>
            <person name="Mortazavi A."/>
            <person name="Wong G."/>
            <person name="Sternberg P.W."/>
        </authorList>
    </citation>
    <scope>NUCLEOTIDE SEQUENCE [LARGE SCALE GENOMIC DNA]</scope>
    <source>
        <strain evidence="2">MT8872</strain>
    </source>
</reference>
<dbReference type="AlphaFoldDB" id="A0A7E4VIW9"/>
<reference evidence="3" key="2">
    <citation type="submission" date="2020-10" db="UniProtKB">
        <authorList>
            <consortium name="WormBaseParasite"/>
        </authorList>
    </citation>
    <scope>IDENTIFICATION</scope>
</reference>